<evidence type="ECO:0000313" key="2">
    <source>
        <dbReference type="EMBL" id="TDP85099.1"/>
    </source>
</evidence>
<dbReference type="InterPro" id="IPR012296">
    <property type="entry name" value="Nuclease_put_TT1808"/>
</dbReference>
<keyword evidence="2" id="KW-0255">Endonuclease</keyword>
<protein>
    <submittedName>
        <fullName evidence="2">Uma2 family endonuclease</fullName>
    </submittedName>
</protein>
<dbReference type="PANTHER" id="PTHR36558">
    <property type="entry name" value="GLR1098 PROTEIN"/>
    <property type="match status" value="1"/>
</dbReference>
<dbReference type="CDD" id="cd06260">
    <property type="entry name" value="DUF820-like"/>
    <property type="match status" value="1"/>
</dbReference>
<dbReference type="Proteomes" id="UP000294547">
    <property type="component" value="Unassembled WGS sequence"/>
</dbReference>
<proteinExistence type="predicted"/>
<dbReference type="SUPFAM" id="SSF52980">
    <property type="entry name" value="Restriction endonuclease-like"/>
    <property type="match status" value="1"/>
</dbReference>
<dbReference type="AlphaFoldDB" id="A0A4R6RFJ0"/>
<dbReference type="InterPro" id="IPR011335">
    <property type="entry name" value="Restrct_endonuc-II-like"/>
</dbReference>
<reference evidence="2 3" key="1">
    <citation type="submission" date="2019-03" db="EMBL/GenBank/DDBJ databases">
        <title>Genomic Encyclopedia of Type Strains, Phase IV (KMG-IV): sequencing the most valuable type-strain genomes for metagenomic binning, comparative biology and taxonomic classification.</title>
        <authorList>
            <person name="Goeker M."/>
        </authorList>
    </citation>
    <scope>NUCLEOTIDE SEQUENCE [LARGE SCALE GENOMIC DNA]</scope>
    <source>
        <strain evidence="2 3">DSM 102969</strain>
    </source>
</reference>
<dbReference type="RefSeq" id="WP_245515715.1">
    <property type="nucleotide sequence ID" value="NZ_BSPM01000004.1"/>
</dbReference>
<keyword evidence="2" id="KW-0540">Nuclease</keyword>
<keyword evidence="3" id="KW-1185">Reference proteome</keyword>
<keyword evidence="2" id="KW-0378">Hydrolase</keyword>
<dbReference type="PANTHER" id="PTHR36558:SF1">
    <property type="entry name" value="RESTRICTION ENDONUCLEASE DOMAIN-CONTAINING PROTEIN-RELATED"/>
    <property type="match status" value="1"/>
</dbReference>
<dbReference type="GO" id="GO:0004519">
    <property type="term" value="F:endonuclease activity"/>
    <property type="evidence" value="ECO:0007669"/>
    <property type="project" value="UniProtKB-KW"/>
</dbReference>
<name>A0A4R6RFJ0_9HYPH</name>
<sequence>MNGPDPRYEWMSLDEFEELLPDKPRDEKWELIGGRVVRMMVGARWEHHEVASNLHVALKNHVRDRGMPCRVFQESFWLKDRTQDLAVFPDVILHCGAMKPGQTSVDDPLVLIEVLSRGTADRDLLEKKPGYQRIATVAHIVFVDLDRRSVEVTTRVEGGWSSRVHTDMDDVATLDAIGFSIALAEVFRGLPAVTGPVRRPTENG</sequence>
<evidence type="ECO:0000259" key="1">
    <source>
        <dbReference type="Pfam" id="PF05685"/>
    </source>
</evidence>
<evidence type="ECO:0000313" key="3">
    <source>
        <dbReference type="Proteomes" id="UP000294547"/>
    </source>
</evidence>
<gene>
    <name evidence="2" type="ORF">EDD54_1944</name>
</gene>
<dbReference type="Gene3D" id="3.90.1570.10">
    <property type="entry name" value="tt1808, chain A"/>
    <property type="match status" value="1"/>
</dbReference>
<dbReference type="Pfam" id="PF05685">
    <property type="entry name" value="Uma2"/>
    <property type="match status" value="1"/>
</dbReference>
<organism evidence="2 3">
    <name type="scientific">Oharaeibacter diazotrophicus</name>
    <dbReference type="NCBI Taxonomy" id="1920512"/>
    <lineage>
        <taxon>Bacteria</taxon>
        <taxon>Pseudomonadati</taxon>
        <taxon>Pseudomonadota</taxon>
        <taxon>Alphaproteobacteria</taxon>
        <taxon>Hyphomicrobiales</taxon>
        <taxon>Pleomorphomonadaceae</taxon>
        <taxon>Oharaeibacter</taxon>
    </lineage>
</organism>
<comment type="caution">
    <text evidence="2">The sequence shown here is derived from an EMBL/GenBank/DDBJ whole genome shotgun (WGS) entry which is preliminary data.</text>
</comment>
<accession>A0A4R6RFJ0</accession>
<feature type="domain" description="Putative restriction endonuclease" evidence="1">
    <location>
        <begin position="14"/>
        <end position="183"/>
    </location>
</feature>
<dbReference type="EMBL" id="SNXY01000007">
    <property type="protein sequence ID" value="TDP85099.1"/>
    <property type="molecule type" value="Genomic_DNA"/>
</dbReference>
<dbReference type="InterPro" id="IPR008538">
    <property type="entry name" value="Uma2"/>
</dbReference>